<dbReference type="EMBL" id="CADCXU010006539">
    <property type="protein sequence ID" value="CAA9998093.1"/>
    <property type="molecule type" value="Genomic_DNA"/>
</dbReference>
<evidence type="ECO:0000313" key="1">
    <source>
        <dbReference type="EMBL" id="CAA9998093.1"/>
    </source>
</evidence>
<organism evidence="1 2">
    <name type="scientific">Nesidiocoris tenuis</name>
    <dbReference type="NCBI Taxonomy" id="355587"/>
    <lineage>
        <taxon>Eukaryota</taxon>
        <taxon>Metazoa</taxon>
        <taxon>Ecdysozoa</taxon>
        <taxon>Arthropoda</taxon>
        <taxon>Hexapoda</taxon>
        <taxon>Insecta</taxon>
        <taxon>Pterygota</taxon>
        <taxon>Neoptera</taxon>
        <taxon>Paraneoptera</taxon>
        <taxon>Hemiptera</taxon>
        <taxon>Heteroptera</taxon>
        <taxon>Panheteroptera</taxon>
        <taxon>Cimicomorpha</taxon>
        <taxon>Miridae</taxon>
        <taxon>Dicyphina</taxon>
        <taxon>Nesidiocoris</taxon>
    </lineage>
</organism>
<feature type="non-terminal residue" evidence="1">
    <location>
        <position position="115"/>
    </location>
</feature>
<gene>
    <name evidence="1" type="ORF">NTEN_LOCUS4387</name>
</gene>
<evidence type="ECO:0000313" key="2">
    <source>
        <dbReference type="Proteomes" id="UP000479000"/>
    </source>
</evidence>
<dbReference type="Proteomes" id="UP000479000">
    <property type="component" value="Unassembled WGS sequence"/>
</dbReference>
<name>A0A6H5G7D3_9HEMI</name>
<accession>A0A6H5G7D3</accession>
<sequence>MIFIVLNLAISTSKQLTLTGVLATGLNASIEPWMRTPESAGELATVLDASDVKLESRTKADKSKGGGRLSRTSRFNPTELVESLATEKLKIVADDCYMNHVAIVADDCYMNHVEL</sequence>
<dbReference type="AlphaFoldDB" id="A0A6H5G7D3"/>
<reference evidence="1 2" key="1">
    <citation type="submission" date="2020-02" db="EMBL/GenBank/DDBJ databases">
        <authorList>
            <person name="Ferguson B K."/>
        </authorList>
    </citation>
    <scope>NUCLEOTIDE SEQUENCE [LARGE SCALE GENOMIC DNA]</scope>
</reference>
<keyword evidence="2" id="KW-1185">Reference proteome</keyword>
<protein>
    <submittedName>
        <fullName evidence="1">Uncharacterized protein</fullName>
    </submittedName>
</protein>
<proteinExistence type="predicted"/>